<keyword evidence="2" id="KW-1185">Reference proteome</keyword>
<sequence>MKIALLVGYIFFCSFWTIGTFKMHCYYCTGRSFEECQRNLKSDETYDNIACMQYHARFDNGSVKMDTFGKAAVPKSSCEQFSKGNFTEECHHPFYECRAKCCYEDYCNKGNILDTTDQDSSSKKAVYINDGVVAMGLLLGVSLSAFSVN</sequence>
<dbReference type="AlphaFoldDB" id="A0AAU9WJ26"/>
<dbReference type="EMBL" id="CALNXJ010000013">
    <property type="protein sequence ID" value="CAH3113228.1"/>
    <property type="molecule type" value="Genomic_DNA"/>
</dbReference>
<comment type="caution">
    <text evidence="1">The sequence shown here is derived from an EMBL/GenBank/DDBJ whole genome shotgun (WGS) entry which is preliminary data.</text>
</comment>
<name>A0AAU9WJ26_9CNID</name>
<organism evidence="1 2">
    <name type="scientific">Pocillopora meandrina</name>
    <dbReference type="NCBI Taxonomy" id="46732"/>
    <lineage>
        <taxon>Eukaryota</taxon>
        <taxon>Metazoa</taxon>
        <taxon>Cnidaria</taxon>
        <taxon>Anthozoa</taxon>
        <taxon>Hexacorallia</taxon>
        <taxon>Scleractinia</taxon>
        <taxon>Astrocoeniina</taxon>
        <taxon>Pocilloporidae</taxon>
        <taxon>Pocillopora</taxon>
    </lineage>
</organism>
<reference evidence="1 2" key="1">
    <citation type="submission" date="2022-05" db="EMBL/GenBank/DDBJ databases">
        <authorList>
            <consortium name="Genoscope - CEA"/>
            <person name="William W."/>
        </authorList>
    </citation>
    <scope>NUCLEOTIDE SEQUENCE [LARGE SCALE GENOMIC DNA]</scope>
</reference>
<evidence type="ECO:0000313" key="1">
    <source>
        <dbReference type="EMBL" id="CAH3113228.1"/>
    </source>
</evidence>
<dbReference type="Proteomes" id="UP001159428">
    <property type="component" value="Unassembled WGS sequence"/>
</dbReference>
<evidence type="ECO:0000313" key="2">
    <source>
        <dbReference type="Proteomes" id="UP001159428"/>
    </source>
</evidence>
<gene>
    <name evidence="1" type="ORF">PMEA_00004850</name>
</gene>
<proteinExistence type="predicted"/>
<accession>A0AAU9WJ26</accession>
<protein>
    <submittedName>
        <fullName evidence="1">Uncharacterized protein</fullName>
    </submittedName>
</protein>